<gene>
    <name evidence="1" type="ORF">ESY86_03845</name>
</gene>
<evidence type="ECO:0000313" key="2">
    <source>
        <dbReference type="Proteomes" id="UP000321578"/>
    </source>
</evidence>
<name>A0A5C6ZJN4_9FLAO</name>
<sequence length="157" mass="17686">MLIYLDIDGVMVPANSWRQLKILEDGFPEFSSRATQALNKIIAKTGADIVLTTSHKTLFSLEQWAAIFNHRHIQVNNISRLPDNVSLLNRKDELLKWFESQDTNQGFIIIDDDKSLNALPDVLKNKLIQTSASVGLTDYLANEALEILSKFDIGQDS</sequence>
<accession>A0A5C6ZJN4</accession>
<protein>
    <submittedName>
        <fullName evidence="1">Uncharacterized protein</fullName>
    </submittedName>
</protein>
<dbReference type="Pfam" id="PF18143">
    <property type="entry name" value="HAD_SAK_2"/>
    <property type="match status" value="1"/>
</dbReference>
<dbReference type="AlphaFoldDB" id="A0A5C6ZJN4"/>
<dbReference type="OrthoDB" id="764324at2"/>
<dbReference type="Proteomes" id="UP000321578">
    <property type="component" value="Unassembled WGS sequence"/>
</dbReference>
<proteinExistence type="predicted"/>
<comment type="caution">
    <text evidence="1">The sequence shown here is derived from an EMBL/GenBank/DDBJ whole genome shotgun (WGS) entry which is preliminary data.</text>
</comment>
<dbReference type="EMBL" id="VORO01000003">
    <property type="protein sequence ID" value="TXD90508.1"/>
    <property type="molecule type" value="Genomic_DNA"/>
</dbReference>
<dbReference type="RefSeq" id="WP_147085254.1">
    <property type="nucleotide sequence ID" value="NZ_VORM01000002.1"/>
</dbReference>
<evidence type="ECO:0000313" key="1">
    <source>
        <dbReference type="EMBL" id="TXD90508.1"/>
    </source>
</evidence>
<reference evidence="1 2" key="1">
    <citation type="submission" date="2019-08" db="EMBL/GenBank/DDBJ databases">
        <title>Genomes of Subsaximicrobium wynnwilliamsii strains.</title>
        <authorList>
            <person name="Bowman J.P."/>
        </authorList>
    </citation>
    <scope>NUCLEOTIDE SEQUENCE [LARGE SCALE GENOMIC DNA]</scope>
    <source>
        <strain evidence="1 2">2-80-2</strain>
    </source>
</reference>
<keyword evidence="2" id="KW-1185">Reference proteome</keyword>
<organism evidence="1 2">
    <name type="scientific">Subsaximicrobium wynnwilliamsii</name>
    <dbReference type="NCBI Taxonomy" id="291179"/>
    <lineage>
        <taxon>Bacteria</taxon>
        <taxon>Pseudomonadati</taxon>
        <taxon>Bacteroidota</taxon>
        <taxon>Flavobacteriia</taxon>
        <taxon>Flavobacteriales</taxon>
        <taxon>Flavobacteriaceae</taxon>
        <taxon>Subsaximicrobium</taxon>
    </lineage>
</organism>